<dbReference type="Proteomes" id="UP001187315">
    <property type="component" value="Unassembled WGS sequence"/>
</dbReference>
<reference evidence="1" key="1">
    <citation type="submission" date="2023-08" db="EMBL/GenBank/DDBJ databases">
        <title>Pelteobagrus vachellii genome.</title>
        <authorList>
            <person name="Liu H."/>
        </authorList>
    </citation>
    <scope>NUCLEOTIDE SEQUENCE</scope>
    <source>
        <strain evidence="1">PRFRI_2022a</strain>
        <tissue evidence="1">Muscle</tissue>
    </source>
</reference>
<gene>
    <name evidence="1" type="ORF">Q7C36_010732</name>
</gene>
<evidence type="ECO:0000313" key="2">
    <source>
        <dbReference type="Proteomes" id="UP001187315"/>
    </source>
</evidence>
<keyword evidence="2" id="KW-1185">Reference proteome</keyword>
<sequence>MMQNLKEYLNKRLGIRKCYYDVCQKYSLKQSESGTWDLADIKMAYGKTQHFRANLRRDGLSVIVGRQIRQHLHKCETDKLQQNYYRNQCRKSKGVEEATRCIQTNTKFWQILQRLQKIYTLHPLDGAMILNVNLRDIDQN</sequence>
<comment type="caution">
    <text evidence="1">The sequence shown here is derived from an EMBL/GenBank/DDBJ whole genome shotgun (WGS) entry which is preliminary data.</text>
</comment>
<dbReference type="AlphaFoldDB" id="A0AA88MZI7"/>
<dbReference type="EMBL" id="JAVHJS010000010">
    <property type="protein sequence ID" value="KAK2845878.1"/>
    <property type="molecule type" value="Genomic_DNA"/>
</dbReference>
<name>A0AA88MZI7_TACVA</name>
<accession>A0AA88MZI7</accession>
<organism evidence="1 2">
    <name type="scientific">Tachysurus vachellii</name>
    <name type="common">Darkbarbel catfish</name>
    <name type="synonym">Pelteobagrus vachellii</name>
    <dbReference type="NCBI Taxonomy" id="175792"/>
    <lineage>
        <taxon>Eukaryota</taxon>
        <taxon>Metazoa</taxon>
        <taxon>Chordata</taxon>
        <taxon>Craniata</taxon>
        <taxon>Vertebrata</taxon>
        <taxon>Euteleostomi</taxon>
        <taxon>Actinopterygii</taxon>
        <taxon>Neopterygii</taxon>
        <taxon>Teleostei</taxon>
        <taxon>Ostariophysi</taxon>
        <taxon>Siluriformes</taxon>
        <taxon>Bagridae</taxon>
        <taxon>Tachysurus</taxon>
    </lineage>
</organism>
<proteinExistence type="predicted"/>
<evidence type="ECO:0000313" key="1">
    <source>
        <dbReference type="EMBL" id="KAK2845878.1"/>
    </source>
</evidence>
<protein>
    <submittedName>
        <fullName evidence="1">Uncharacterized protein</fullName>
    </submittedName>
</protein>